<dbReference type="Proteomes" id="UP000027586">
    <property type="component" value="Unassembled WGS sequence"/>
</dbReference>
<evidence type="ECO:0000313" key="1">
    <source>
        <dbReference type="EMBL" id="CDH57659.1"/>
    </source>
</evidence>
<dbReference type="EMBL" id="CBTN010000048">
    <property type="protein sequence ID" value="CDH57659.1"/>
    <property type="molecule type" value="Genomic_DNA"/>
</dbReference>
<dbReference type="VEuPathDB" id="FungiDB:LCOR_08569.1"/>
<gene>
    <name evidence="1" type="ORF">LCOR_08569.1</name>
</gene>
<comment type="caution">
    <text evidence="1">The sequence shown here is derived from an EMBL/GenBank/DDBJ whole genome shotgun (WGS) entry which is preliminary data.</text>
</comment>
<evidence type="ECO:0000313" key="2">
    <source>
        <dbReference type="Proteomes" id="UP000027586"/>
    </source>
</evidence>
<dbReference type="AlphaFoldDB" id="A0A068S5V1"/>
<reference evidence="1" key="1">
    <citation type="submission" date="2013-08" db="EMBL/GenBank/DDBJ databases">
        <title>Gene expansion shapes genome architecture in the human pathogen Lichtheimia corymbifera: an evolutionary genomics analysis in the ancient terrestrial Mucorales (Mucoromycotina).</title>
        <authorList>
            <person name="Schwartze V.U."/>
            <person name="Winter S."/>
            <person name="Shelest E."/>
            <person name="Marcet-Houben M."/>
            <person name="Horn F."/>
            <person name="Wehner S."/>
            <person name="Hoffmann K."/>
            <person name="Riege K."/>
            <person name="Sammeth M."/>
            <person name="Nowrousian M."/>
            <person name="Valiante V."/>
            <person name="Linde J."/>
            <person name="Jacobsen I.D."/>
            <person name="Marz M."/>
            <person name="Brakhage A.A."/>
            <person name="Gabaldon T."/>
            <person name="Bocker S."/>
            <person name="Voigt K."/>
        </authorList>
    </citation>
    <scope>NUCLEOTIDE SEQUENCE [LARGE SCALE GENOMIC DNA]</scope>
    <source>
        <strain evidence="1">FSU 9682</strain>
    </source>
</reference>
<organism evidence="1 2">
    <name type="scientific">Lichtheimia corymbifera JMRC:FSU:9682</name>
    <dbReference type="NCBI Taxonomy" id="1263082"/>
    <lineage>
        <taxon>Eukaryota</taxon>
        <taxon>Fungi</taxon>
        <taxon>Fungi incertae sedis</taxon>
        <taxon>Mucoromycota</taxon>
        <taxon>Mucoromycotina</taxon>
        <taxon>Mucoromycetes</taxon>
        <taxon>Mucorales</taxon>
        <taxon>Lichtheimiaceae</taxon>
        <taxon>Lichtheimia</taxon>
    </lineage>
</organism>
<name>A0A068S5V1_9FUNG</name>
<sequence length="73" mass="8089">MDDSICQHLCTQPILKASSEKYAQLVYDSTTELQQSDEPILSPLNRRANGLTKCATFESALDDAKVMQQLSPT</sequence>
<keyword evidence="2" id="KW-1185">Reference proteome</keyword>
<accession>A0A068S5V1</accession>
<protein>
    <submittedName>
        <fullName evidence="1">Uncharacterized protein</fullName>
    </submittedName>
</protein>
<proteinExistence type="predicted"/>